<keyword evidence="1" id="KW-0732">Signal</keyword>
<dbReference type="EMBL" id="MVHF01000016">
    <property type="protein sequence ID" value="ORA34478.1"/>
    <property type="molecule type" value="Genomic_DNA"/>
</dbReference>
<organism evidence="2 3">
    <name type="scientific">Mycobacterium aquaticum</name>
    <dbReference type="NCBI Taxonomy" id="1927124"/>
    <lineage>
        <taxon>Bacteria</taxon>
        <taxon>Bacillati</taxon>
        <taxon>Actinomycetota</taxon>
        <taxon>Actinomycetes</taxon>
        <taxon>Mycobacteriales</taxon>
        <taxon>Mycobacteriaceae</taxon>
        <taxon>Mycobacterium</taxon>
    </lineage>
</organism>
<dbReference type="Proteomes" id="UP000192448">
    <property type="component" value="Unassembled WGS sequence"/>
</dbReference>
<name>A0A1X0AX91_9MYCO</name>
<accession>A0A1X0AX91</accession>
<evidence type="ECO:0000313" key="2">
    <source>
        <dbReference type="EMBL" id="ORA34478.1"/>
    </source>
</evidence>
<feature type="signal peptide" evidence="1">
    <location>
        <begin position="1"/>
        <end position="28"/>
    </location>
</feature>
<proteinExistence type="predicted"/>
<gene>
    <name evidence="2" type="ORF">BST13_17195</name>
</gene>
<evidence type="ECO:0000256" key="1">
    <source>
        <dbReference type="SAM" id="SignalP"/>
    </source>
</evidence>
<sequence length="87" mass="8577">MRIKMRYSTTLLVAASAASIAIAPIAAAAPASFPADVGNASSAASASGAQSCIVLGGTQSQCQSPGNVQINDSPPQVDYYPYAGGAT</sequence>
<keyword evidence="3" id="KW-1185">Reference proteome</keyword>
<evidence type="ECO:0000313" key="3">
    <source>
        <dbReference type="Proteomes" id="UP000192448"/>
    </source>
</evidence>
<protein>
    <submittedName>
        <fullName evidence="2">Uncharacterized protein</fullName>
    </submittedName>
</protein>
<comment type="caution">
    <text evidence="2">The sequence shown here is derived from an EMBL/GenBank/DDBJ whole genome shotgun (WGS) entry which is preliminary data.</text>
</comment>
<dbReference type="AlphaFoldDB" id="A0A1X0AX91"/>
<reference evidence="2 3" key="1">
    <citation type="submission" date="2017-02" db="EMBL/GenBank/DDBJ databases">
        <title>The new phylogeny of genus Mycobacterium.</title>
        <authorList>
            <person name="Tortoli E."/>
            <person name="Trovato A."/>
            <person name="Cirillo D.M."/>
        </authorList>
    </citation>
    <scope>NUCLEOTIDE SEQUENCE [LARGE SCALE GENOMIC DNA]</scope>
    <source>
        <strain evidence="2 3">RW6</strain>
    </source>
</reference>
<dbReference type="OrthoDB" id="4641902at2"/>
<feature type="chain" id="PRO_5012800647" evidence="1">
    <location>
        <begin position="29"/>
        <end position="87"/>
    </location>
</feature>